<evidence type="ECO:0000256" key="3">
    <source>
        <dbReference type="PIRSR" id="PIRSR607837-1"/>
    </source>
</evidence>
<dbReference type="InterPro" id="IPR007837">
    <property type="entry name" value="DinB"/>
</dbReference>
<accession>A0A4Q7MCJ6</accession>
<comment type="similarity">
    <text evidence="1">Belongs to the DinB family.</text>
</comment>
<dbReference type="EMBL" id="SGXA01000006">
    <property type="protein sequence ID" value="RZS65043.1"/>
    <property type="molecule type" value="Genomic_DNA"/>
</dbReference>
<organism evidence="4 5">
    <name type="scientific">Pseudobacter ginsenosidimutans</name>
    <dbReference type="NCBI Taxonomy" id="661488"/>
    <lineage>
        <taxon>Bacteria</taxon>
        <taxon>Pseudomonadati</taxon>
        <taxon>Bacteroidota</taxon>
        <taxon>Chitinophagia</taxon>
        <taxon>Chitinophagales</taxon>
        <taxon>Chitinophagaceae</taxon>
        <taxon>Pseudobacter</taxon>
    </lineage>
</organism>
<name>A0A4Q7MCJ6_9BACT</name>
<dbReference type="OrthoDB" id="119432at2"/>
<feature type="binding site" evidence="3">
    <location>
        <position position="137"/>
    </location>
    <ligand>
        <name>a divalent metal cation</name>
        <dbReference type="ChEBI" id="CHEBI:60240"/>
    </ligand>
</feature>
<dbReference type="Gene3D" id="1.20.120.450">
    <property type="entry name" value="dinb family like domain"/>
    <property type="match status" value="1"/>
</dbReference>
<gene>
    <name evidence="4" type="ORF">EV199_5797</name>
</gene>
<dbReference type="Proteomes" id="UP000293874">
    <property type="component" value="Unassembled WGS sequence"/>
</dbReference>
<sequence length="168" mass="18971">MYHAKTLLTELNNEAATTRKFLALVPEDKYDWKPHPKSMSLKQLASHVAELPGWTHMALTTSELDFENNPYTYPTVGNTRDLLNFFDGQLEKGRTELEKASDADLLPVWTLRSGANIYSAESKGEVIRMSLNQTTHHRAQLGVYLRLLDIPIPGSYGPSADEMEGFQF</sequence>
<feature type="binding site" evidence="3">
    <location>
        <position position="47"/>
    </location>
    <ligand>
        <name>a divalent metal cation</name>
        <dbReference type="ChEBI" id="CHEBI:60240"/>
    </ligand>
</feature>
<dbReference type="RefSeq" id="WP_130544284.1">
    <property type="nucleotide sequence ID" value="NZ_CP042431.1"/>
</dbReference>
<dbReference type="InterPro" id="IPR034660">
    <property type="entry name" value="DinB/YfiT-like"/>
</dbReference>
<dbReference type="SUPFAM" id="SSF109854">
    <property type="entry name" value="DinB/YfiT-like putative metalloenzymes"/>
    <property type="match status" value="1"/>
</dbReference>
<comment type="caution">
    <text evidence="4">The sequence shown here is derived from an EMBL/GenBank/DDBJ whole genome shotgun (WGS) entry which is preliminary data.</text>
</comment>
<keyword evidence="5" id="KW-1185">Reference proteome</keyword>
<proteinExistence type="inferred from homology"/>
<evidence type="ECO:0000256" key="2">
    <source>
        <dbReference type="ARBA" id="ARBA00022723"/>
    </source>
</evidence>
<evidence type="ECO:0000256" key="1">
    <source>
        <dbReference type="ARBA" id="ARBA00008635"/>
    </source>
</evidence>
<keyword evidence="2 3" id="KW-0479">Metal-binding</keyword>
<dbReference type="AlphaFoldDB" id="A0A4Q7MCJ6"/>
<protein>
    <submittedName>
        <fullName evidence="4">Putative damage-inducible protein DinB</fullName>
    </submittedName>
</protein>
<reference evidence="4 5" key="1">
    <citation type="submission" date="2019-02" db="EMBL/GenBank/DDBJ databases">
        <title>Genomic Encyclopedia of Type Strains, Phase IV (KMG-IV): sequencing the most valuable type-strain genomes for metagenomic binning, comparative biology and taxonomic classification.</title>
        <authorList>
            <person name="Goeker M."/>
        </authorList>
    </citation>
    <scope>NUCLEOTIDE SEQUENCE [LARGE SCALE GENOMIC DNA]</scope>
    <source>
        <strain evidence="4 5">DSM 18116</strain>
    </source>
</reference>
<dbReference type="Pfam" id="PF05163">
    <property type="entry name" value="DinB"/>
    <property type="match status" value="1"/>
</dbReference>
<evidence type="ECO:0000313" key="5">
    <source>
        <dbReference type="Proteomes" id="UP000293874"/>
    </source>
</evidence>
<dbReference type="GO" id="GO:0046872">
    <property type="term" value="F:metal ion binding"/>
    <property type="evidence" value="ECO:0007669"/>
    <property type="project" value="UniProtKB-KW"/>
</dbReference>
<evidence type="ECO:0000313" key="4">
    <source>
        <dbReference type="EMBL" id="RZS65043.1"/>
    </source>
</evidence>